<dbReference type="Proteomes" id="UP001314205">
    <property type="component" value="Unassembled WGS sequence"/>
</dbReference>
<keyword evidence="2" id="KW-1185">Reference proteome</keyword>
<proteinExistence type="predicted"/>
<accession>A0AAV1KSZ5</accession>
<evidence type="ECO:0000313" key="1">
    <source>
        <dbReference type="EMBL" id="CAK1585843.1"/>
    </source>
</evidence>
<gene>
    <name evidence="1" type="ORF">PARMNEM_LOCUS6872</name>
</gene>
<evidence type="ECO:0000313" key="2">
    <source>
        <dbReference type="Proteomes" id="UP001314205"/>
    </source>
</evidence>
<comment type="caution">
    <text evidence="1">The sequence shown here is derived from an EMBL/GenBank/DDBJ whole genome shotgun (WGS) entry which is preliminary data.</text>
</comment>
<name>A0AAV1KSZ5_9NEOP</name>
<dbReference type="AlphaFoldDB" id="A0AAV1KSZ5"/>
<organism evidence="1 2">
    <name type="scientific">Parnassius mnemosyne</name>
    <name type="common">clouded apollo</name>
    <dbReference type="NCBI Taxonomy" id="213953"/>
    <lineage>
        <taxon>Eukaryota</taxon>
        <taxon>Metazoa</taxon>
        <taxon>Ecdysozoa</taxon>
        <taxon>Arthropoda</taxon>
        <taxon>Hexapoda</taxon>
        <taxon>Insecta</taxon>
        <taxon>Pterygota</taxon>
        <taxon>Neoptera</taxon>
        <taxon>Endopterygota</taxon>
        <taxon>Lepidoptera</taxon>
        <taxon>Glossata</taxon>
        <taxon>Ditrysia</taxon>
        <taxon>Papilionoidea</taxon>
        <taxon>Papilionidae</taxon>
        <taxon>Parnassiinae</taxon>
        <taxon>Parnassini</taxon>
        <taxon>Parnassius</taxon>
        <taxon>Driopa</taxon>
    </lineage>
</organism>
<reference evidence="1 2" key="1">
    <citation type="submission" date="2023-11" db="EMBL/GenBank/DDBJ databases">
        <authorList>
            <person name="Hedman E."/>
            <person name="Englund M."/>
            <person name="Stromberg M."/>
            <person name="Nyberg Akerstrom W."/>
            <person name="Nylinder S."/>
            <person name="Jareborg N."/>
            <person name="Kallberg Y."/>
            <person name="Kronander E."/>
        </authorList>
    </citation>
    <scope>NUCLEOTIDE SEQUENCE [LARGE SCALE GENOMIC DNA]</scope>
</reference>
<sequence>MFSNGDCYRTFRFNIINKKATYLRLELKVQTMTVQQKHAPCAVPALSYLDLSLAAVARASDLTESVVLELLNERVVEKVDEKEEPKPRPRVAR</sequence>
<dbReference type="EMBL" id="CAVLGL010000080">
    <property type="protein sequence ID" value="CAK1585843.1"/>
    <property type="molecule type" value="Genomic_DNA"/>
</dbReference>
<protein>
    <submittedName>
        <fullName evidence="1">Uncharacterized protein</fullName>
    </submittedName>
</protein>